<evidence type="ECO:0000256" key="15">
    <source>
        <dbReference type="ARBA" id="ARBA00023242"/>
    </source>
</evidence>
<dbReference type="GeneID" id="108442124"/>
<keyword evidence="15" id="KW-0539">Nucleus</keyword>
<evidence type="ECO:0000256" key="14">
    <source>
        <dbReference type="ARBA" id="ARBA00023180"/>
    </source>
</evidence>
<dbReference type="OrthoDB" id="6415470at2759"/>
<organism evidence="19 20">
    <name type="scientific">Pygocentrus nattereri</name>
    <name type="common">Red-bellied piranha</name>
    <dbReference type="NCBI Taxonomy" id="42514"/>
    <lineage>
        <taxon>Eukaryota</taxon>
        <taxon>Metazoa</taxon>
        <taxon>Chordata</taxon>
        <taxon>Craniata</taxon>
        <taxon>Vertebrata</taxon>
        <taxon>Euteleostomi</taxon>
        <taxon>Actinopterygii</taxon>
        <taxon>Neopterygii</taxon>
        <taxon>Teleostei</taxon>
        <taxon>Ostariophysi</taxon>
        <taxon>Characiformes</taxon>
        <taxon>Characoidei</taxon>
        <taxon>Pygocentrus</taxon>
    </lineage>
</organism>
<keyword evidence="9" id="KW-0964">Secreted</keyword>
<feature type="signal peptide" evidence="18">
    <location>
        <begin position="1"/>
        <end position="22"/>
    </location>
</feature>
<keyword evidence="8" id="KW-0217">Developmental protein</keyword>
<dbReference type="STRING" id="42514.ENSPNAP00000023008"/>
<evidence type="ECO:0000256" key="18">
    <source>
        <dbReference type="SAM" id="SignalP"/>
    </source>
</evidence>
<evidence type="ECO:0000256" key="8">
    <source>
        <dbReference type="ARBA" id="ARBA00022473"/>
    </source>
</evidence>
<reference evidence="19" key="3">
    <citation type="submission" date="2025-09" db="UniProtKB">
        <authorList>
            <consortium name="Ensembl"/>
        </authorList>
    </citation>
    <scope>IDENTIFICATION</scope>
</reference>
<dbReference type="PANTHER" id="PTHR13475">
    <property type="entry name" value="NEUGRIN"/>
    <property type="match status" value="1"/>
</dbReference>
<evidence type="ECO:0000256" key="16">
    <source>
        <dbReference type="ARBA" id="ARBA00029657"/>
    </source>
</evidence>
<dbReference type="RefSeq" id="XP_017577510.1">
    <property type="nucleotide sequence ID" value="XM_017722021.2"/>
</dbReference>
<evidence type="ECO:0000256" key="6">
    <source>
        <dbReference type="ARBA" id="ARBA00011308"/>
    </source>
</evidence>
<reference evidence="19" key="2">
    <citation type="submission" date="2025-08" db="UniProtKB">
        <authorList>
            <consortium name="Ensembl"/>
        </authorList>
    </citation>
    <scope>IDENTIFICATION</scope>
</reference>
<feature type="compositionally biased region" description="Basic and acidic residues" evidence="17">
    <location>
        <begin position="43"/>
        <end position="52"/>
    </location>
</feature>
<dbReference type="Pfam" id="PF06413">
    <property type="entry name" value="Neugrin"/>
    <property type="match status" value="1"/>
</dbReference>
<evidence type="ECO:0000256" key="12">
    <source>
        <dbReference type="ARBA" id="ARBA00023128"/>
    </source>
</evidence>
<feature type="region of interest" description="Disordered" evidence="17">
    <location>
        <begin position="38"/>
        <end position="59"/>
    </location>
</feature>
<evidence type="ECO:0000256" key="3">
    <source>
        <dbReference type="ARBA" id="ARBA00004325"/>
    </source>
</evidence>
<dbReference type="GO" id="GO:0031966">
    <property type="term" value="C:mitochondrial membrane"/>
    <property type="evidence" value="ECO:0007669"/>
    <property type="project" value="UniProtKB-SubCell"/>
</dbReference>
<keyword evidence="10 18" id="KW-0732">Signal</keyword>
<evidence type="ECO:0000256" key="4">
    <source>
        <dbReference type="ARBA" id="ARBA00004613"/>
    </source>
</evidence>
<sequence length="309" mass="34859">MLGTLRLVHMVKLAALPGPVTALICCHASHDARVWMGSAGRHSTSDNRRRSQENASEEELDMDAVEAKLESLVSEEKRIRKAAKFHKIRRQLSERGAPERRLSWDAIEQIRYLKQESPQEWTVQRLADSFSISPDVICRILHSKFTPTPERRIKQDSKVLATVRRLSLRDGQTDQSKKEKLRLPVMDRTVPAISSGNTNALTALSSEALAPAEIETRLVPSGGDVTLQSRGTSQISAAPAMAQSISQEQTSEKQDLKSLKQEEEQDWEQIFLTEEELEELVQTLRGKPSAVEQKGREFFDSEGNFLYRI</sequence>
<evidence type="ECO:0000256" key="17">
    <source>
        <dbReference type="SAM" id="MobiDB-lite"/>
    </source>
</evidence>
<protein>
    <recommendedName>
        <fullName evidence="7">Neugrin</fullName>
    </recommendedName>
    <alternativeName>
        <fullName evidence="16">Neurite outgrowth-associated protein</fullName>
    </alternativeName>
</protein>
<evidence type="ECO:0000313" key="20">
    <source>
        <dbReference type="Proteomes" id="UP001501920"/>
    </source>
</evidence>
<dbReference type="RefSeq" id="XP_017577507.1">
    <property type="nucleotide sequence ID" value="XM_017722018.2"/>
</dbReference>
<keyword evidence="20" id="KW-1185">Reference proteome</keyword>
<keyword evidence="14" id="KW-0325">Glycoprotein</keyword>
<feature type="compositionally biased region" description="Basic and acidic residues" evidence="17">
    <location>
        <begin position="250"/>
        <end position="261"/>
    </location>
</feature>
<dbReference type="GO" id="GO:0030154">
    <property type="term" value="P:cell differentiation"/>
    <property type="evidence" value="ECO:0007669"/>
    <property type="project" value="UniProtKB-KW"/>
</dbReference>
<dbReference type="PANTHER" id="PTHR13475:SF4">
    <property type="entry name" value="NEUGRIN"/>
    <property type="match status" value="1"/>
</dbReference>
<dbReference type="OMA" id="KYHIMRR"/>
<dbReference type="GO" id="GO:0005634">
    <property type="term" value="C:nucleus"/>
    <property type="evidence" value="ECO:0007669"/>
    <property type="project" value="UniProtKB-SubCell"/>
</dbReference>
<evidence type="ECO:0000256" key="13">
    <source>
        <dbReference type="ARBA" id="ARBA00023136"/>
    </source>
</evidence>
<dbReference type="CTD" id="51335"/>
<accession>A0A3B4DHT8</accession>
<evidence type="ECO:0000256" key="1">
    <source>
        <dbReference type="ARBA" id="ARBA00003783"/>
    </source>
</evidence>
<evidence type="ECO:0000256" key="11">
    <source>
        <dbReference type="ARBA" id="ARBA00022782"/>
    </source>
</evidence>
<dbReference type="GeneTree" id="ENSGT00390000014472"/>
<gene>
    <name evidence="19" type="primary">NGRN</name>
</gene>
<dbReference type="GO" id="GO:0005576">
    <property type="term" value="C:extracellular region"/>
    <property type="evidence" value="ECO:0007669"/>
    <property type="project" value="UniProtKB-SubCell"/>
</dbReference>
<feature type="region of interest" description="Disordered" evidence="17">
    <location>
        <begin position="226"/>
        <end position="261"/>
    </location>
</feature>
<feature type="compositionally biased region" description="Polar residues" evidence="17">
    <location>
        <begin position="226"/>
        <end position="236"/>
    </location>
</feature>
<evidence type="ECO:0000256" key="9">
    <source>
        <dbReference type="ARBA" id="ARBA00022525"/>
    </source>
</evidence>
<name>A0A3B4DHT8_PYGNA</name>
<dbReference type="RefSeq" id="XP_017577509.1">
    <property type="nucleotide sequence ID" value="XM_017722020.2"/>
</dbReference>
<evidence type="ECO:0000256" key="10">
    <source>
        <dbReference type="ARBA" id="ARBA00022729"/>
    </source>
</evidence>
<proteinExistence type="inferred from homology"/>
<evidence type="ECO:0000256" key="5">
    <source>
        <dbReference type="ARBA" id="ARBA00008082"/>
    </source>
</evidence>
<dbReference type="RefSeq" id="XP_017577508.1">
    <property type="nucleotide sequence ID" value="XM_017722019.2"/>
</dbReference>
<evidence type="ECO:0000256" key="7">
    <source>
        <dbReference type="ARBA" id="ARBA00016593"/>
    </source>
</evidence>
<keyword evidence="11" id="KW-0221">Differentiation</keyword>
<feature type="chain" id="PRO_5017419390" description="Neugrin" evidence="18">
    <location>
        <begin position="23"/>
        <end position="309"/>
    </location>
</feature>
<keyword evidence="12" id="KW-0496">Mitochondrion</keyword>
<evidence type="ECO:0000256" key="2">
    <source>
        <dbReference type="ARBA" id="ARBA00004123"/>
    </source>
</evidence>
<keyword evidence="13" id="KW-0472">Membrane</keyword>
<dbReference type="Proteomes" id="UP001501920">
    <property type="component" value="Chromosome 28"/>
</dbReference>
<comment type="subunit">
    <text evidence="6">Forms a regulatory protein-RNA complex, consisting of RCC1L, NGRN, RPUSD3, RPUSD4, TRUB2, FASTKD2 and 16S mt-rRNA. Interacts with 16S mt-rRNA; this interaction is direct.</text>
</comment>
<dbReference type="Ensembl" id="ENSPNAT00000013808.2">
    <property type="protein sequence ID" value="ENSPNAP00000023008.1"/>
    <property type="gene ID" value="ENSPNAG00000007524.2"/>
</dbReference>
<dbReference type="AlphaFoldDB" id="A0A3B4DHT8"/>
<evidence type="ECO:0000313" key="19">
    <source>
        <dbReference type="Ensembl" id="ENSPNAP00000023008.1"/>
    </source>
</evidence>
<reference evidence="19 20" key="1">
    <citation type="submission" date="2020-10" db="EMBL/GenBank/DDBJ databases">
        <title>Pygocentrus nattereri (red-bellied piranha) genome, fPygNat1, primary haplotype.</title>
        <authorList>
            <person name="Myers G."/>
            <person name="Meyer A."/>
            <person name="Karagic N."/>
            <person name="Pippel M."/>
            <person name="Winkler S."/>
            <person name="Tracey A."/>
            <person name="Wood J."/>
            <person name="Formenti G."/>
            <person name="Howe K."/>
            <person name="Fedrigo O."/>
            <person name="Jarvis E.D."/>
        </authorList>
    </citation>
    <scope>NUCLEOTIDE SEQUENCE [LARGE SCALE GENOMIC DNA]</scope>
</reference>
<dbReference type="InterPro" id="IPR010487">
    <property type="entry name" value="NGRN/Rrg9"/>
</dbReference>
<comment type="function">
    <text evidence="1">Plays an essential role in mitochondrial ribosome biogenesis. As a component of a functional protein-RNA module, consisting of RCC1L, NGRN, RPUSD3, RPUSD4, TRUB2, FASTKD2 and 16S mitochondrial ribosomal RNA (16S mt-rRNA), controls 16S mt-rRNA abundance and is required for intra-mitochondrial translation of core subunits of the oxidative phosphorylation system.</text>
</comment>
<comment type="subcellular location">
    <subcellularLocation>
        <location evidence="3">Mitochondrion membrane</location>
    </subcellularLocation>
    <subcellularLocation>
        <location evidence="2">Nucleus</location>
    </subcellularLocation>
    <subcellularLocation>
        <location evidence="4">Secreted</location>
    </subcellularLocation>
</comment>
<comment type="similarity">
    <text evidence="5">Belongs to the neugrin family.</text>
</comment>